<accession>X0CG28</accession>
<name>X0CG28_FUSOX</name>
<sequence length="49" mass="5429">MQRAYYIHGSSCSAFIVYMANGATMDKKSQIYYAALATLYLQVTIGSAR</sequence>
<evidence type="ECO:0000313" key="2">
    <source>
        <dbReference type="Proteomes" id="UP000030663"/>
    </source>
</evidence>
<keyword evidence="2" id="KW-1185">Reference proteome</keyword>
<gene>
    <name evidence="1" type="ORF">FOQG_05498</name>
</gene>
<reference evidence="1 2" key="1">
    <citation type="submission" date="2011-11" db="EMBL/GenBank/DDBJ databases">
        <title>The Genome Sequence of Fusarium oxysporum PHW815.</title>
        <authorList>
            <consortium name="The Broad Institute Genome Sequencing Platform"/>
            <person name="Ma L.-J."/>
            <person name="Gale L.R."/>
            <person name="Schwartz D.C."/>
            <person name="Zhou S."/>
            <person name="Corby-Kistler H."/>
            <person name="Young S.K."/>
            <person name="Zeng Q."/>
            <person name="Gargeya S."/>
            <person name="Fitzgerald M."/>
            <person name="Haas B."/>
            <person name="Abouelleil A."/>
            <person name="Alvarado L."/>
            <person name="Arachchi H.M."/>
            <person name="Berlin A."/>
            <person name="Brown A."/>
            <person name="Chapman S.B."/>
            <person name="Chen Z."/>
            <person name="Dunbar C."/>
            <person name="Freedman E."/>
            <person name="Gearin G."/>
            <person name="Goldberg J."/>
            <person name="Griggs A."/>
            <person name="Gujja S."/>
            <person name="Heiman D."/>
            <person name="Howarth C."/>
            <person name="Larson L."/>
            <person name="Lui A."/>
            <person name="MacDonald P.J.P."/>
            <person name="Montmayeur A."/>
            <person name="Murphy C."/>
            <person name="Neiman D."/>
            <person name="Pearson M."/>
            <person name="Priest M."/>
            <person name="Roberts A."/>
            <person name="Saif S."/>
            <person name="Shea T."/>
            <person name="Shenoy N."/>
            <person name="Sisk P."/>
            <person name="Stolte C."/>
            <person name="Sykes S."/>
            <person name="Wortman J."/>
            <person name="Nusbaum C."/>
            <person name="Birren B."/>
        </authorList>
    </citation>
    <scope>NUCLEOTIDE SEQUENCE [LARGE SCALE GENOMIC DNA]</scope>
    <source>
        <strain evidence="1 2">54005</strain>
    </source>
</reference>
<evidence type="ECO:0000313" key="1">
    <source>
        <dbReference type="EMBL" id="EXK93375.1"/>
    </source>
</evidence>
<dbReference type="Proteomes" id="UP000030663">
    <property type="component" value="Unassembled WGS sequence"/>
</dbReference>
<proteinExistence type="predicted"/>
<dbReference type="EMBL" id="JH658369">
    <property type="protein sequence ID" value="EXK93375.1"/>
    <property type="molecule type" value="Genomic_DNA"/>
</dbReference>
<dbReference type="HOGENOM" id="CLU_3143141_0_0_1"/>
<organism evidence="1 2">
    <name type="scientific">Fusarium oxysporum f. sp. raphani 54005</name>
    <dbReference type="NCBI Taxonomy" id="1089458"/>
    <lineage>
        <taxon>Eukaryota</taxon>
        <taxon>Fungi</taxon>
        <taxon>Dikarya</taxon>
        <taxon>Ascomycota</taxon>
        <taxon>Pezizomycotina</taxon>
        <taxon>Sordariomycetes</taxon>
        <taxon>Hypocreomycetidae</taxon>
        <taxon>Hypocreales</taxon>
        <taxon>Nectriaceae</taxon>
        <taxon>Fusarium</taxon>
        <taxon>Fusarium oxysporum species complex</taxon>
    </lineage>
</organism>
<dbReference type="AlphaFoldDB" id="X0CG28"/>
<protein>
    <submittedName>
        <fullName evidence="1">Uncharacterized protein</fullName>
    </submittedName>
</protein>